<dbReference type="Gene3D" id="3.40.190.10">
    <property type="entry name" value="Periplasmic binding protein-like II"/>
    <property type="match status" value="2"/>
</dbReference>
<dbReference type="Gene3D" id="1.10.10.10">
    <property type="entry name" value="Winged helix-like DNA-binding domain superfamily/Winged helix DNA-binding domain"/>
    <property type="match status" value="1"/>
</dbReference>
<organism evidence="7 8">
    <name type="scientific">Novosphingobium resinovorum</name>
    <dbReference type="NCBI Taxonomy" id="158500"/>
    <lineage>
        <taxon>Bacteria</taxon>
        <taxon>Pseudomonadati</taxon>
        <taxon>Pseudomonadota</taxon>
        <taxon>Alphaproteobacteria</taxon>
        <taxon>Sphingomonadales</taxon>
        <taxon>Sphingomonadaceae</taxon>
        <taxon>Novosphingobium</taxon>
    </lineage>
</organism>
<dbReference type="SUPFAM" id="SSF46785">
    <property type="entry name" value="Winged helix' DNA-binding domain"/>
    <property type="match status" value="1"/>
</dbReference>
<dbReference type="PRINTS" id="PR00039">
    <property type="entry name" value="HTHLYSR"/>
</dbReference>
<dbReference type="InterPro" id="IPR036388">
    <property type="entry name" value="WH-like_DNA-bd_sf"/>
</dbReference>
<reference evidence="7 8" key="1">
    <citation type="submission" date="2014-03" db="EMBL/GenBank/DDBJ databases">
        <title>Whole genome sequence of Novosphingobium resinovorum KF1.</title>
        <authorList>
            <person name="Gan H.M."/>
            <person name="Gan H.Y."/>
            <person name="Chew T.H."/>
            <person name="Savka M.A."/>
        </authorList>
    </citation>
    <scope>NUCLEOTIDE SEQUENCE [LARGE SCALE GENOMIC DNA]</scope>
    <source>
        <strain evidence="7 8">KF1</strain>
    </source>
</reference>
<evidence type="ECO:0000256" key="4">
    <source>
        <dbReference type="ARBA" id="ARBA00023163"/>
    </source>
</evidence>
<dbReference type="InterPro" id="IPR000847">
    <property type="entry name" value="LysR_HTH_N"/>
</dbReference>
<dbReference type="GO" id="GO:0003700">
    <property type="term" value="F:DNA-binding transcription factor activity"/>
    <property type="evidence" value="ECO:0007669"/>
    <property type="project" value="InterPro"/>
</dbReference>
<gene>
    <name evidence="6" type="ORF">BES08_20725</name>
    <name evidence="7" type="ORF">BV97_03849</name>
</gene>
<dbReference type="PANTHER" id="PTHR30419">
    <property type="entry name" value="HTH-TYPE TRANSCRIPTIONAL REGULATOR YBHD"/>
    <property type="match status" value="1"/>
</dbReference>
<dbReference type="Pfam" id="PF00126">
    <property type="entry name" value="HTH_1"/>
    <property type="match status" value="1"/>
</dbReference>
<dbReference type="GO" id="GO:0005829">
    <property type="term" value="C:cytosol"/>
    <property type="evidence" value="ECO:0007669"/>
    <property type="project" value="TreeGrafter"/>
</dbReference>
<comment type="similarity">
    <text evidence="1">Belongs to the LysR transcriptional regulatory family.</text>
</comment>
<keyword evidence="3" id="KW-0238">DNA-binding</keyword>
<dbReference type="InterPro" id="IPR036390">
    <property type="entry name" value="WH_DNA-bd_sf"/>
</dbReference>
<dbReference type="eggNOG" id="COG0583">
    <property type="taxonomic scope" value="Bacteria"/>
</dbReference>
<keyword evidence="9" id="KW-1185">Reference proteome</keyword>
<dbReference type="KEGG" id="nre:BES08_20725"/>
<protein>
    <submittedName>
        <fullName evidence="6 7">Transcriptional regulator</fullName>
    </submittedName>
</protein>
<dbReference type="EMBL" id="JFYZ01000023">
    <property type="protein sequence ID" value="EZP79692.1"/>
    <property type="molecule type" value="Genomic_DNA"/>
</dbReference>
<evidence type="ECO:0000313" key="8">
    <source>
        <dbReference type="Proteomes" id="UP000024329"/>
    </source>
</evidence>
<evidence type="ECO:0000256" key="3">
    <source>
        <dbReference type="ARBA" id="ARBA00023125"/>
    </source>
</evidence>
<dbReference type="InterPro" id="IPR050950">
    <property type="entry name" value="HTH-type_LysR_regulators"/>
</dbReference>
<keyword evidence="2" id="KW-0805">Transcription regulation</keyword>
<name>A0A031JTJ4_9SPHN</name>
<dbReference type="Pfam" id="PF03466">
    <property type="entry name" value="LysR_substrate"/>
    <property type="match status" value="1"/>
</dbReference>
<dbReference type="EMBL" id="CP017076">
    <property type="protein sequence ID" value="AOR79284.1"/>
    <property type="molecule type" value="Genomic_DNA"/>
</dbReference>
<dbReference type="PATRIC" id="fig|158500.4.peg.3922"/>
<geneLocation type="plasmid" evidence="6 9">
    <name>pSA1</name>
</geneLocation>
<evidence type="ECO:0000313" key="7">
    <source>
        <dbReference type="EMBL" id="EZP79692.1"/>
    </source>
</evidence>
<dbReference type="PANTHER" id="PTHR30419:SF8">
    <property type="entry name" value="NITROGEN ASSIMILATION TRANSCRIPTIONAL ACTIVATOR-RELATED"/>
    <property type="match status" value="1"/>
</dbReference>
<dbReference type="Proteomes" id="UP000024329">
    <property type="component" value="Unassembled WGS sequence"/>
</dbReference>
<keyword evidence="4" id="KW-0804">Transcription</keyword>
<dbReference type="GO" id="GO:0003677">
    <property type="term" value="F:DNA binding"/>
    <property type="evidence" value="ECO:0007669"/>
    <property type="project" value="UniProtKB-KW"/>
</dbReference>
<evidence type="ECO:0000256" key="2">
    <source>
        <dbReference type="ARBA" id="ARBA00023015"/>
    </source>
</evidence>
<dbReference type="PROSITE" id="PS50931">
    <property type="entry name" value="HTH_LYSR"/>
    <property type="match status" value="1"/>
</dbReference>
<feature type="domain" description="HTH lysR-type" evidence="5">
    <location>
        <begin position="1"/>
        <end position="58"/>
    </location>
</feature>
<dbReference type="InterPro" id="IPR005119">
    <property type="entry name" value="LysR_subst-bd"/>
</dbReference>
<keyword evidence="6" id="KW-0614">Plasmid</keyword>
<accession>A0A031JTJ4</accession>
<evidence type="ECO:0000313" key="6">
    <source>
        <dbReference type="EMBL" id="AOR79284.1"/>
    </source>
</evidence>
<sequence>MQIRQLRHFLAAVETGSMTLASTAQNITQPTLSRSIRTLEEQLGVDLFERGHRGVLPTRYGELLAAHARSILHGFDQAIEDVGAMRAGGLGHVRLGIGSTATDLRIAQACAEMAVSAENITLSLDFDVPETQFARLRRGELDAIIDTLRPDLDSGDLNFRPLTRLDLVLVARRRHPILECGVTPARELARWPWAIFNQPNAEAFYRGLLGLEDEDHNIRVRSSSPAMLRQLLLHADLIGLMARTEIADCLADGRLQEVPADMRRVEATLCVITRRRTYMSGALRVVIKRLHEAL</sequence>
<dbReference type="RefSeq" id="WP_036527921.1">
    <property type="nucleotide sequence ID" value="NZ_CP017076.1"/>
</dbReference>
<dbReference type="AlphaFoldDB" id="A0A031JTJ4"/>
<evidence type="ECO:0000313" key="9">
    <source>
        <dbReference type="Proteomes" id="UP000094626"/>
    </source>
</evidence>
<dbReference type="OrthoDB" id="7809623at2"/>
<dbReference type="SUPFAM" id="SSF53850">
    <property type="entry name" value="Periplasmic binding protein-like II"/>
    <property type="match status" value="1"/>
</dbReference>
<reference evidence="6" key="2">
    <citation type="submission" date="2016-08" db="EMBL/GenBank/DDBJ databases">
        <authorList>
            <person name="Seilhamer J.J."/>
        </authorList>
    </citation>
    <scope>NUCLEOTIDE SEQUENCE [LARGE SCALE GENOMIC DNA]</scope>
    <source>
        <strain evidence="6">SA1</strain>
        <plasmid evidence="6">pSA1</plasmid>
    </source>
</reference>
<dbReference type="FunFam" id="1.10.10.10:FF:000001">
    <property type="entry name" value="LysR family transcriptional regulator"/>
    <property type="match status" value="1"/>
</dbReference>
<evidence type="ECO:0000259" key="5">
    <source>
        <dbReference type="PROSITE" id="PS50931"/>
    </source>
</evidence>
<evidence type="ECO:0000256" key="1">
    <source>
        <dbReference type="ARBA" id="ARBA00009437"/>
    </source>
</evidence>
<proteinExistence type="inferred from homology"/>
<reference evidence="9" key="3">
    <citation type="journal article" date="2017" name="J. Biotechnol.">
        <title>Complete genome sequence of Novosphingobium resinovorum SA1, a versatile xenobiotic-degrading bacterium capable of utilizing sulfanilic acid.</title>
        <authorList>
            <person name="Hegedus B."/>
            <person name="Kos P.B."/>
            <person name="Balint B."/>
            <person name="Maroti G."/>
            <person name="Gan H.M."/>
            <person name="Perei K."/>
            <person name="Rakhely G."/>
        </authorList>
    </citation>
    <scope>NUCLEOTIDE SEQUENCE [LARGE SCALE GENOMIC DNA]</scope>
    <source>
        <strain evidence="9">SA1</strain>
    </source>
</reference>
<dbReference type="Proteomes" id="UP000094626">
    <property type="component" value="Plasmid pSA1"/>
</dbReference>